<accession>A0ACC2T372</accession>
<reference evidence="1" key="1">
    <citation type="submission" date="2022-04" db="EMBL/GenBank/DDBJ databases">
        <title>Genome of the entomopathogenic fungus Entomophthora muscae.</title>
        <authorList>
            <person name="Elya C."/>
            <person name="Lovett B.R."/>
            <person name="Lee E."/>
            <person name="Macias A.M."/>
            <person name="Hajek A.E."/>
            <person name="De Bivort B.L."/>
            <person name="Kasson M.T."/>
            <person name="De Fine Licht H.H."/>
            <person name="Stajich J.E."/>
        </authorList>
    </citation>
    <scope>NUCLEOTIDE SEQUENCE</scope>
    <source>
        <strain evidence="1">Berkeley</strain>
    </source>
</reference>
<name>A0ACC2T372_9FUNG</name>
<gene>
    <name evidence="1" type="ORF">DSO57_1021796</name>
</gene>
<dbReference type="Proteomes" id="UP001165960">
    <property type="component" value="Unassembled WGS sequence"/>
</dbReference>
<protein>
    <submittedName>
        <fullName evidence="1">Uncharacterized protein</fullName>
    </submittedName>
</protein>
<sequence length="123" mass="14061">MYFISLTPTFAQVPPDMIDLGNGPPRTWTHQPLPALSALFPDMSPTTDPSSTPDTPYFQHLRIKARRKRACKEQVSVLNDAFRKDQFPTSAARLELATYLRMTPRAVQIWFQNKRQSLKSKSP</sequence>
<keyword evidence="2" id="KW-1185">Reference proteome</keyword>
<comment type="caution">
    <text evidence="1">The sequence shown here is derived from an EMBL/GenBank/DDBJ whole genome shotgun (WGS) entry which is preliminary data.</text>
</comment>
<proteinExistence type="predicted"/>
<dbReference type="EMBL" id="QTSX02003657">
    <property type="protein sequence ID" value="KAJ9069129.1"/>
    <property type="molecule type" value="Genomic_DNA"/>
</dbReference>
<evidence type="ECO:0000313" key="2">
    <source>
        <dbReference type="Proteomes" id="UP001165960"/>
    </source>
</evidence>
<evidence type="ECO:0000313" key="1">
    <source>
        <dbReference type="EMBL" id="KAJ9069129.1"/>
    </source>
</evidence>
<organism evidence="1 2">
    <name type="scientific">Entomophthora muscae</name>
    <dbReference type="NCBI Taxonomy" id="34485"/>
    <lineage>
        <taxon>Eukaryota</taxon>
        <taxon>Fungi</taxon>
        <taxon>Fungi incertae sedis</taxon>
        <taxon>Zoopagomycota</taxon>
        <taxon>Entomophthoromycotina</taxon>
        <taxon>Entomophthoromycetes</taxon>
        <taxon>Entomophthorales</taxon>
        <taxon>Entomophthoraceae</taxon>
        <taxon>Entomophthora</taxon>
    </lineage>
</organism>